<organism evidence="1 2">
    <name type="scientific">Linum tenue</name>
    <dbReference type="NCBI Taxonomy" id="586396"/>
    <lineage>
        <taxon>Eukaryota</taxon>
        <taxon>Viridiplantae</taxon>
        <taxon>Streptophyta</taxon>
        <taxon>Embryophyta</taxon>
        <taxon>Tracheophyta</taxon>
        <taxon>Spermatophyta</taxon>
        <taxon>Magnoliopsida</taxon>
        <taxon>eudicotyledons</taxon>
        <taxon>Gunneridae</taxon>
        <taxon>Pentapetalae</taxon>
        <taxon>rosids</taxon>
        <taxon>fabids</taxon>
        <taxon>Malpighiales</taxon>
        <taxon>Linaceae</taxon>
        <taxon>Linum</taxon>
    </lineage>
</organism>
<name>A0AAV0SCH5_9ROSI</name>
<dbReference type="EMBL" id="CAMGYJ010000011">
    <property type="protein sequence ID" value="CAI0629542.1"/>
    <property type="molecule type" value="Genomic_DNA"/>
</dbReference>
<dbReference type="SUPFAM" id="SSF81383">
    <property type="entry name" value="F-box domain"/>
    <property type="match status" value="1"/>
</dbReference>
<keyword evidence="2" id="KW-1185">Reference proteome</keyword>
<comment type="caution">
    <text evidence="1">The sequence shown here is derived from an EMBL/GenBank/DDBJ whole genome shotgun (WGS) entry which is preliminary data.</text>
</comment>
<evidence type="ECO:0000313" key="1">
    <source>
        <dbReference type="EMBL" id="CAI0629542.1"/>
    </source>
</evidence>
<dbReference type="AlphaFoldDB" id="A0AAV0SCH5"/>
<protein>
    <recommendedName>
        <fullName evidence="3">F-box domain-containing protein</fullName>
    </recommendedName>
</protein>
<evidence type="ECO:0008006" key="3">
    <source>
        <dbReference type="Google" id="ProtNLM"/>
    </source>
</evidence>
<dbReference type="PANTHER" id="PTHR31639:SF100">
    <property type="entry name" value="OS07G0160500 PROTEIN"/>
    <property type="match status" value="1"/>
</dbReference>
<sequence length="276" mass="31081">MEGDTYFGKLPPELLGKIATALPLDEATRTSILSRRWRSQWRSALPNPHFAGNPTTQFAPNGYPISCFDTVDEFLNWVDKDGSNTAAPLVDGACTCCRFKVVSFRRPDRVLSLSGLLSGRRRGGLLKRLALRNCDMGILRSQLTGAGNSFQFLISLVVQKGRFIEARFLSCFIYGCPILQEVTLEDCYIVDNYEYGDEDDTVLRPCSGGRLMIVRESLMLLRLTRCSGFAEVVYVSRKRKDDYRPTIQDDTIEFDFSDFEPLSPDVALLTLSWQLG</sequence>
<reference evidence="1" key="1">
    <citation type="submission" date="2022-08" db="EMBL/GenBank/DDBJ databases">
        <authorList>
            <person name="Gutierrez-Valencia J."/>
        </authorList>
    </citation>
    <scope>NUCLEOTIDE SEQUENCE</scope>
</reference>
<proteinExistence type="predicted"/>
<dbReference type="PANTHER" id="PTHR31639">
    <property type="entry name" value="F-BOX PROTEIN-LIKE"/>
    <property type="match status" value="1"/>
</dbReference>
<gene>
    <name evidence="1" type="ORF">LITE_LOCUS52031</name>
</gene>
<dbReference type="Proteomes" id="UP001154282">
    <property type="component" value="Unassembled WGS sequence"/>
</dbReference>
<dbReference type="InterPro" id="IPR036047">
    <property type="entry name" value="F-box-like_dom_sf"/>
</dbReference>
<accession>A0AAV0SCH5</accession>
<evidence type="ECO:0000313" key="2">
    <source>
        <dbReference type="Proteomes" id="UP001154282"/>
    </source>
</evidence>